<dbReference type="InterPro" id="IPR045055">
    <property type="entry name" value="DNA2/NAM7-like"/>
</dbReference>
<reference evidence="3" key="1">
    <citation type="journal article" date="2019" name="BMC Genomics">
        <title>A new reference genome for Sorghum bicolor reveals high levels of sequence similarity between sweet and grain genotypes: implications for the genetics of sugar metabolism.</title>
        <authorList>
            <person name="Cooper E.A."/>
            <person name="Brenton Z.W."/>
            <person name="Flinn B.S."/>
            <person name="Jenkins J."/>
            <person name="Shu S."/>
            <person name="Flowers D."/>
            <person name="Luo F."/>
            <person name="Wang Y."/>
            <person name="Xia P."/>
            <person name="Barry K."/>
            <person name="Daum C."/>
            <person name="Lipzen A."/>
            <person name="Yoshinaga Y."/>
            <person name="Schmutz J."/>
            <person name="Saski C."/>
            <person name="Vermerris W."/>
            <person name="Kresovich S."/>
        </authorList>
    </citation>
    <scope>NUCLEOTIDE SEQUENCE</scope>
</reference>
<dbReference type="InterPro" id="IPR041679">
    <property type="entry name" value="DNA2/NAM7-like_C"/>
</dbReference>
<dbReference type="PANTHER" id="PTHR10887">
    <property type="entry name" value="DNA2/NAM7 HELICASE FAMILY"/>
    <property type="match status" value="1"/>
</dbReference>
<dbReference type="Pfam" id="PF13087">
    <property type="entry name" value="AAA_12"/>
    <property type="match status" value="1"/>
</dbReference>
<protein>
    <recommendedName>
        <fullName evidence="5">DNA2/NAM7 helicase-like C-terminal domain-containing protein</fullName>
    </recommendedName>
</protein>
<comment type="caution">
    <text evidence="3">The sequence shown here is derived from an EMBL/GenBank/DDBJ whole genome shotgun (WGS) entry which is preliminary data.</text>
</comment>
<reference evidence="3" key="2">
    <citation type="submission" date="2020-10" db="EMBL/GenBank/DDBJ databases">
        <authorList>
            <person name="Cooper E.A."/>
            <person name="Brenton Z.W."/>
            <person name="Flinn B.S."/>
            <person name="Jenkins J."/>
            <person name="Shu S."/>
            <person name="Flowers D."/>
            <person name="Luo F."/>
            <person name="Wang Y."/>
            <person name="Xia P."/>
            <person name="Barry K."/>
            <person name="Daum C."/>
            <person name="Lipzen A."/>
            <person name="Yoshinaga Y."/>
            <person name="Schmutz J."/>
            <person name="Saski C."/>
            <person name="Vermerris W."/>
            <person name="Kresovich S."/>
        </authorList>
    </citation>
    <scope>NUCLEOTIDE SEQUENCE</scope>
</reference>
<name>A0A921QFU0_SORBI</name>
<dbReference type="Proteomes" id="UP000807115">
    <property type="component" value="Chromosome 8"/>
</dbReference>
<dbReference type="CDD" id="cd18808">
    <property type="entry name" value="SF1_C_Upf1"/>
    <property type="match status" value="1"/>
</dbReference>
<sequence length="577" mass="64305">MVGLHEDVNDLYVEVLSWPIMDILNQDNPVKVMSLSQPATFLILNLKKHLHFKVAMLLQLPKMIPNEFKAWDDYKEAFHIPMLREIWDEINSGMDTTSRCQCVPCPEKHSESPNVYRIKGNTEEGNVPKMGDVMLLSAEGLGSKDQIIHSRSFCSILVVLQVSTTDMIVRLSLWKFGKMKKKIDKSTETKHLLGKIILFGSDKLSSCWKKTDKTLSKIFLKNLIDTNGDMNHRNQERMLLQASQLVFCTPFMSARLNNEQYDILVIDEAPYLKECESMVPLSINGIKHLVLIGDDMQLQSVVKSQIAKEAKYGRSLFERLCEIDATENTSAKIFIGDISSNYSFINVEYGIEHQTGQSVQNVVEAAVAATIVSKLSKACTNQNKKASIGVISLYASQVIALKENIGRIQTGDEKDIIILSTVRNNKFGNIGFLDSGGRANVALARASKSVWSELVQDAKGRSCFFDARADLELDKVISSFKSMNSLSPSGCSQLNIDVQLASDIIVKAIVEEAQAVVHLSPSHISSAKRLCSSHEDELARSETADAECEYSLGEVHSRKRRNQGDCHLNSPSGLWIV</sequence>
<dbReference type="EMBL" id="CM027687">
    <property type="protein sequence ID" value="KAG0520988.1"/>
    <property type="molecule type" value="Genomic_DNA"/>
</dbReference>
<dbReference type="InterPro" id="IPR047187">
    <property type="entry name" value="SF1_C_Upf1"/>
</dbReference>
<dbReference type="Pfam" id="PF13086">
    <property type="entry name" value="AAA_11"/>
    <property type="match status" value="1"/>
</dbReference>
<evidence type="ECO:0000259" key="2">
    <source>
        <dbReference type="Pfam" id="PF13087"/>
    </source>
</evidence>
<evidence type="ECO:0000313" key="4">
    <source>
        <dbReference type="Proteomes" id="UP000807115"/>
    </source>
</evidence>
<gene>
    <name evidence="3" type="ORF">BDA96_08G122300</name>
</gene>
<dbReference type="SUPFAM" id="SSF52540">
    <property type="entry name" value="P-loop containing nucleoside triphosphate hydrolases"/>
    <property type="match status" value="1"/>
</dbReference>
<dbReference type="PANTHER" id="PTHR10887:SF520">
    <property type="entry name" value="P-LOOP CONTAINING NUCLEOSIDE TRIPHOSPHATE HYDROLASE SUPERFAMILY PROTEIN"/>
    <property type="match status" value="1"/>
</dbReference>
<evidence type="ECO:0000313" key="3">
    <source>
        <dbReference type="EMBL" id="KAG0520988.1"/>
    </source>
</evidence>
<proteinExistence type="predicted"/>
<feature type="domain" description="DNA2/NAM7 helicase helicase" evidence="1">
    <location>
        <begin position="226"/>
        <end position="305"/>
    </location>
</feature>
<dbReference type="InterPro" id="IPR041677">
    <property type="entry name" value="DNA2/NAM7_AAA_11"/>
</dbReference>
<dbReference type="GO" id="GO:0004386">
    <property type="term" value="F:helicase activity"/>
    <property type="evidence" value="ECO:0007669"/>
    <property type="project" value="InterPro"/>
</dbReference>
<feature type="domain" description="DNA2/NAM7 helicase-like C-terminal" evidence="2">
    <location>
        <begin position="334"/>
        <end position="451"/>
    </location>
</feature>
<dbReference type="AlphaFoldDB" id="A0A921QFU0"/>
<organism evidence="3 4">
    <name type="scientific">Sorghum bicolor</name>
    <name type="common">Sorghum</name>
    <name type="synonym">Sorghum vulgare</name>
    <dbReference type="NCBI Taxonomy" id="4558"/>
    <lineage>
        <taxon>Eukaryota</taxon>
        <taxon>Viridiplantae</taxon>
        <taxon>Streptophyta</taxon>
        <taxon>Embryophyta</taxon>
        <taxon>Tracheophyta</taxon>
        <taxon>Spermatophyta</taxon>
        <taxon>Magnoliopsida</taxon>
        <taxon>Liliopsida</taxon>
        <taxon>Poales</taxon>
        <taxon>Poaceae</taxon>
        <taxon>PACMAD clade</taxon>
        <taxon>Panicoideae</taxon>
        <taxon>Andropogonodae</taxon>
        <taxon>Andropogoneae</taxon>
        <taxon>Sorghinae</taxon>
        <taxon>Sorghum</taxon>
    </lineage>
</organism>
<dbReference type="InterPro" id="IPR027417">
    <property type="entry name" value="P-loop_NTPase"/>
</dbReference>
<accession>A0A921QFU0</accession>
<evidence type="ECO:0000259" key="1">
    <source>
        <dbReference type="Pfam" id="PF13086"/>
    </source>
</evidence>
<evidence type="ECO:0008006" key="5">
    <source>
        <dbReference type="Google" id="ProtNLM"/>
    </source>
</evidence>
<dbReference type="Gene3D" id="3.40.50.300">
    <property type="entry name" value="P-loop containing nucleotide triphosphate hydrolases"/>
    <property type="match status" value="1"/>
</dbReference>